<dbReference type="Proteomes" id="UP000197468">
    <property type="component" value="Unassembled WGS sequence"/>
</dbReference>
<keyword evidence="7" id="KW-1185">Reference proteome</keyword>
<dbReference type="NCBIfam" id="TIGR00275">
    <property type="entry name" value="aminoacetone oxidase family FAD-binding enzyme"/>
    <property type="match status" value="1"/>
</dbReference>
<evidence type="ECO:0000313" key="7">
    <source>
        <dbReference type="Proteomes" id="UP000197468"/>
    </source>
</evidence>
<protein>
    <submittedName>
        <fullName evidence="6">Aminoacetone oxidase family FAD-binding enzyme</fullName>
    </submittedName>
</protein>
<dbReference type="OrthoDB" id="9773233at2"/>
<proteinExistence type="predicted"/>
<dbReference type="AlphaFoldDB" id="A0A246JCN7"/>
<accession>A0A246JCN7</accession>
<feature type="domain" description="RsdA/BaiN/AoA(So)-like insert" evidence="5">
    <location>
        <begin position="212"/>
        <end position="361"/>
    </location>
</feature>
<sequence>MQDTDVVVMGAGAAGLMCALTAAGRGRRVVLLDHANKAGKKILMSGGGNCNFTNLYTEPANFLSQNPHFCKSALARYTQWDFIALVNKHAVPYHEKKLGQLFCDNKSIDILRLLLDECEAAGVQLLLNTSIEQIEREETSAHGAEGADVIERAKDIEGDGSAGGYRLQTTAGPMRCASLVVATGGLSIPTMGATGFGYQVARQFGHNVLPTRAGLVPFTITDQLKDLCTELTGTSVDCLVSCNGKSFRENILFTHRGLSGPAILQISSYWLPGQAVEINLMPDRDAADWLARQRDDRPNAELKTLLGEVFTKKMATLIAEQWFVSKPIKQYTHAELDQIATRLSAWQVVPAGTEGYRTAEVTLGGVDTREVSSKTMESLKSPGLYFVGEVLDVSGHLGGFNFQWAWASGHAAAQYV</sequence>
<keyword evidence="3" id="KW-0274">FAD</keyword>
<dbReference type="InterPro" id="IPR036188">
    <property type="entry name" value="FAD/NAD-bd_sf"/>
</dbReference>
<name>A0A246JCN7_9BURK</name>
<comment type="caution">
    <text evidence="6">The sequence shown here is derived from an EMBL/GenBank/DDBJ whole genome shotgun (WGS) entry which is preliminary data.</text>
</comment>
<evidence type="ECO:0000256" key="3">
    <source>
        <dbReference type="ARBA" id="ARBA00022827"/>
    </source>
</evidence>
<gene>
    <name evidence="6" type="ORF">CDN99_13500</name>
</gene>
<comment type="cofactor">
    <cofactor evidence="1">
        <name>FAD</name>
        <dbReference type="ChEBI" id="CHEBI:57692"/>
    </cofactor>
</comment>
<evidence type="ECO:0000259" key="5">
    <source>
        <dbReference type="Pfam" id="PF22780"/>
    </source>
</evidence>
<evidence type="ECO:0000256" key="1">
    <source>
        <dbReference type="ARBA" id="ARBA00001974"/>
    </source>
</evidence>
<dbReference type="Pfam" id="PF03486">
    <property type="entry name" value="HI0933_like"/>
    <property type="match status" value="1"/>
</dbReference>
<reference evidence="6 7" key="1">
    <citation type="journal article" date="2008" name="Int. J. Syst. Evol. Microbiol.">
        <title>Description of Roseateles aquatilis sp. nov. and Roseateles terrae sp. nov., in the class Betaproteobacteria, and emended description of the genus Roseateles.</title>
        <authorList>
            <person name="Gomila M."/>
            <person name="Bowien B."/>
            <person name="Falsen E."/>
            <person name="Moore E.R."/>
            <person name="Lalucat J."/>
        </authorList>
    </citation>
    <scope>NUCLEOTIDE SEQUENCE [LARGE SCALE GENOMIC DNA]</scope>
    <source>
        <strain evidence="6 7">CCUG 48205</strain>
    </source>
</reference>
<organism evidence="6 7">
    <name type="scientific">Roseateles aquatilis</name>
    <dbReference type="NCBI Taxonomy" id="431061"/>
    <lineage>
        <taxon>Bacteria</taxon>
        <taxon>Pseudomonadati</taxon>
        <taxon>Pseudomonadota</taxon>
        <taxon>Betaproteobacteria</taxon>
        <taxon>Burkholderiales</taxon>
        <taxon>Sphaerotilaceae</taxon>
        <taxon>Roseateles</taxon>
    </lineage>
</organism>
<evidence type="ECO:0000313" key="6">
    <source>
        <dbReference type="EMBL" id="OWQ90369.1"/>
    </source>
</evidence>
<dbReference type="Pfam" id="PF22780">
    <property type="entry name" value="HI0933_like_1st"/>
    <property type="match status" value="1"/>
</dbReference>
<dbReference type="Gene3D" id="2.40.30.10">
    <property type="entry name" value="Translation factors"/>
    <property type="match status" value="1"/>
</dbReference>
<keyword evidence="2" id="KW-0285">Flavoprotein</keyword>
<dbReference type="InterPro" id="IPR004792">
    <property type="entry name" value="BaiN-like"/>
</dbReference>
<dbReference type="PANTHER" id="PTHR42887:SF2">
    <property type="entry name" value="OS12G0638800 PROTEIN"/>
    <property type="match status" value="1"/>
</dbReference>
<dbReference type="RefSeq" id="WP_088385390.1">
    <property type="nucleotide sequence ID" value="NZ_NIOF01000005.1"/>
</dbReference>
<dbReference type="SUPFAM" id="SSF160996">
    <property type="entry name" value="HI0933 insert domain-like"/>
    <property type="match status" value="1"/>
</dbReference>
<dbReference type="EMBL" id="NIOF01000005">
    <property type="protein sequence ID" value="OWQ90369.1"/>
    <property type="molecule type" value="Genomic_DNA"/>
</dbReference>
<dbReference type="SUPFAM" id="SSF51905">
    <property type="entry name" value="FAD/NAD(P)-binding domain"/>
    <property type="match status" value="1"/>
</dbReference>
<dbReference type="Gene3D" id="1.10.8.260">
    <property type="entry name" value="HI0933 insert domain-like"/>
    <property type="match status" value="1"/>
</dbReference>
<feature type="domain" description="RsdA/BaiN/AoA(So)-like Rossmann fold-like" evidence="4">
    <location>
        <begin position="5"/>
        <end position="414"/>
    </location>
</feature>
<dbReference type="Gene3D" id="3.50.50.60">
    <property type="entry name" value="FAD/NAD(P)-binding domain"/>
    <property type="match status" value="1"/>
</dbReference>
<dbReference type="InterPro" id="IPR057661">
    <property type="entry name" value="RsdA/BaiN/AoA(So)_Rossmann"/>
</dbReference>
<dbReference type="InterPro" id="IPR055178">
    <property type="entry name" value="RsdA/BaiN/AoA(So)-like_dom"/>
</dbReference>
<dbReference type="InterPro" id="IPR023166">
    <property type="entry name" value="BaiN-like_dom_sf"/>
</dbReference>
<dbReference type="PANTHER" id="PTHR42887">
    <property type="entry name" value="OS12G0638800 PROTEIN"/>
    <property type="match status" value="1"/>
</dbReference>
<evidence type="ECO:0000259" key="4">
    <source>
        <dbReference type="Pfam" id="PF03486"/>
    </source>
</evidence>
<evidence type="ECO:0000256" key="2">
    <source>
        <dbReference type="ARBA" id="ARBA00022630"/>
    </source>
</evidence>